<dbReference type="AlphaFoldDB" id="A0A0D0CKF8"/>
<reference evidence="2 3" key="1">
    <citation type="submission" date="2014-04" db="EMBL/GenBank/DDBJ databases">
        <title>Evolutionary Origins and Diversification of the Mycorrhizal Mutualists.</title>
        <authorList>
            <consortium name="DOE Joint Genome Institute"/>
            <consortium name="Mycorrhizal Genomics Consortium"/>
            <person name="Kohler A."/>
            <person name="Kuo A."/>
            <person name="Nagy L.G."/>
            <person name="Floudas D."/>
            <person name="Copeland A."/>
            <person name="Barry K.W."/>
            <person name="Cichocki N."/>
            <person name="Veneault-Fourrey C."/>
            <person name="LaButti K."/>
            <person name="Lindquist E.A."/>
            <person name="Lipzen A."/>
            <person name="Lundell T."/>
            <person name="Morin E."/>
            <person name="Murat C."/>
            <person name="Riley R."/>
            <person name="Ohm R."/>
            <person name="Sun H."/>
            <person name="Tunlid A."/>
            <person name="Henrissat B."/>
            <person name="Grigoriev I.V."/>
            <person name="Hibbett D.S."/>
            <person name="Martin F."/>
        </authorList>
    </citation>
    <scope>NUCLEOTIDE SEQUENCE [LARGE SCALE GENOMIC DNA]</scope>
    <source>
        <strain evidence="2 3">FD-317 M1</strain>
    </source>
</reference>
<gene>
    <name evidence="2" type="ORF">GYMLUDRAFT_175523</name>
</gene>
<dbReference type="InterPro" id="IPR024655">
    <property type="entry name" value="Asl1_glyco_hydro_catalytic"/>
</dbReference>
<evidence type="ECO:0000313" key="3">
    <source>
        <dbReference type="Proteomes" id="UP000053593"/>
    </source>
</evidence>
<protein>
    <submittedName>
        <fullName evidence="2">Glycoside hydrolase family 128 protein</fullName>
    </submittedName>
</protein>
<keyword evidence="2" id="KW-0378">Hydrolase</keyword>
<dbReference type="HOGENOM" id="CLU_1932531_0_0_1"/>
<accession>A0A0D0CKF8</accession>
<feature type="domain" description="Asl1-like glycosyl hydrolase catalytic" evidence="1">
    <location>
        <begin position="1"/>
        <end position="105"/>
    </location>
</feature>
<evidence type="ECO:0000259" key="1">
    <source>
        <dbReference type="Pfam" id="PF11790"/>
    </source>
</evidence>
<proteinExistence type="predicted"/>
<dbReference type="GO" id="GO:0071966">
    <property type="term" value="P:fungal-type cell wall polysaccharide metabolic process"/>
    <property type="evidence" value="ECO:0007669"/>
    <property type="project" value="TreeGrafter"/>
</dbReference>
<dbReference type="OrthoDB" id="43654at2759"/>
<dbReference type="PANTHER" id="PTHR34154">
    <property type="entry name" value="ALKALI-SENSITIVE LINKAGE PROTEIN 1"/>
    <property type="match status" value="1"/>
</dbReference>
<organism evidence="2 3">
    <name type="scientific">Collybiopsis luxurians FD-317 M1</name>
    <dbReference type="NCBI Taxonomy" id="944289"/>
    <lineage>
        <taxon>Eukaryota</taxon>
        <taxon>Fungi</taxon>
        <taxon>Dikarya</taxon>
        <taxon>Basidiomycota</taxon>
        <taxon>Agaricomycotina</taxon>
        <taxon>Agaricomycetes</taxon>
        <taxon>Agaricomycetidae</taxon>
        <taxon>Agaricales</taxon>
        <taxon>Marasmiineae</taxon>
        <taxon>Omphalotaceae</taxon>
        <taxon>Collybiopsis</taxon>
        <taxon>Collybiopsis luxurians</taxon>
    </lineage>
</organism>
<dbReference type="EMBL" id="KN834805">
    <property type="protein sequence ID" value="KIK55558.1"/>
    <property type="molecule type" value="Genomic_DNA"/>
</dbReference>
<dbReference type="GO" id="GO:0016787">
    <property type="term" value="F:hydrolase activity"/>
    <property type="evidence" value="ECO:0007669"/>
    <property type="project" value="UniProtKB-KW"/>
</dbReference>
<feature type="non-terminal residue" evidence="2">
    <location>
        <position position="132"/>
    </location>
</feature>
<evidence type="ECO:0000313" key="2">
    <source>
        <dbReference type="EMBL" id="KIK55558.1"/>
    </source>
</evidence>
<keyword evidence="3" id="KW-1185">Reference proteome</keyword>
<dbReference type="Pfam" id="PF11790">
    <property type="entry name" value="Glyco_hydro_cc"/>
    <property type="match status" value="1"/>
</dbReference>
<dbReference type="InterPro" id="IPR053183">
    <property type="entry name" value="ASL1"/>
</dbReference>
<name>A0A0D0CKF8_9AGAR</name>
<dbReference type="GO" id="GO:0009277">
    <property type="term" value="C:fungal-type cell wall"/>
    <property type="evidence" value="ECO:0007669"/>
    <property type="project" value="TreeGrafter"/>
</dbReference>
<dbReference type="Proteomes" id="UP000053593">
    <property type="component" value="Unassembled WGS sequence"/>
</dbReference>
<sequence>YNWGDTAPTNLPKGVEFVPMQWGKDGIDGIALGCLSNIHFSISQGFNEPERSDQSNIPVADAVSLFKQYLTPLRSRGIKVGAPAVSSAPEGQAWMKAFAQQCTDCFDFIVRLDFLHSDLNLETRTDAFPLNF</sequence>
<dbReference type="PANTHER" id="PTHR34154:SF3">
    <property type="entry name" value="ALKALI-SENSITIVE LINKAGE PROTEIN 1"/>
    <property type="match status" value="1"/>
</dbReference>